<dbReference type="SMART" id="SM00382">
    <property type="entry name" value="AAA"/>
    <property type="match status" value="1"/>
</dbReference>
<evidence type="ECO:0000313" key="8">
    <source>
        <dbReference type="Proteomes" id="UP000027604"/>
    </source>
</evidence>
<dbReference type="KEGG" id="jag:GJA_782"/>
<dbReference type="GO" id="GO:0016887">
    <property type="term" value="F:ATP hydrolysis activity"/>
    <property type="evidence" value="ECO:0007669"/>
    <property type="project" value="InterPro"/>
</dbReference>
<dbReference type="InterPro" id="IPR050166">
    <property type="entry name" value="ABC_transporter_ATP-bind"/>
</dbReference>
<dbReference type="Gene3D" id="3.40.50.300">
    <property type="entry name" value="P-loop containing nucleotide triphosphate hydrolases"/>
    <property type="match status" value="1"/>
</dbReference>
<dbReference type="InterPro" id="IPR003439">
    <property type="entry name" value="ABC_transporter-like_ATP-bd"/>
</dbReference>
<proteinExistence type="inferred from homology"/>
<comment type="similarity">
    <text evidence="1">Belongs to the ABC transporter superfamily.</text>
</comment>
<organism evidence="7 8">
    <name type="scientific">Janthinobacterium agaricidamnosum NBRC 102515 = DSM 9628</name>
    <dbReference type="NCBI Taxonomy" id="1349767"/>
    <lineage>
        <taxon>Bacteria</taxon>
        <taxon>Pseudomonadati</taxon>
        <taxon>Pseudomonadota</taxon>
        <taxon>Betaproteobacteria</taxon>
        <taxon>Burkholderiales</taxon>
        <taxon>Oxalobacteraceae</taxon>
        <taxon>Janthinobacterium</taxon>
    </lineage>
</organism>
<evidence type="ECO:0000256" key="1">
    <source>
        <dbReference type="ARBA" id="ARBA00005417"/>
    </source>
</evidence>
<dbReference type="PANTHER" id="PTHR42788:SF19">
    <property type="entry name" value="ALIPHATIC SULFONATES IMPORT ATP-BINDING PROTEIN SSUB 2"/>
    <property type="match status" value="1"/>
</dbReference>
<dbReference type="PATRIC" id="fig|1349767.4.peg.2489"/>
<dbReference type="OrthoDB" id="9783039at2"/>
<keyword evidence="8" id="KW-1185">Reference proteome</keyword>
<evidence type="ECO:0000259" key="6">
    <source>
        <dbReference type="PROSITE" id="PS50893"/>
    </source>
</evidence>
<dbReference type="InterPro" id="IPR003593">
    <property type="entry name" value="AAA+_ATPase"/>
</dbReference>
<dbReference type="SUPFAM" id="SSF52540">
    <property type="entry name" value="P-loop containing nucleoside triphosphate hydrolases"/>
    <property type="match status" value="1"/>
</dbReference>
<keyword evidence="5" id="KW-0067">ATP-binding</keyword>
<protein>
    <submittedName>
        <fullName evidence="7">ABC transporter family protein</fullName>
    </submittedName>
</protein>
<evidence type="ECO:0000256" key="5">
    <source>
        <dbReference type="ARBA" id="ARBA00022840"/>
    </source>
</evidence>
<keyword evidence="4" id="KW-0547">Nucleotide-binding</keyword>
<dbReference type="HOGENOM" id="CLU_000604_1_22_4"/>
<sequence length="269" mass="28513">MTTGSTQDLTQDYALQAQGLSFAYPGATPVFDGVSLAVRPREIVCLLGGSGCGKSSLLRVLAGLQTPSSGSISFLGKPLMQPDPRSALVFQQASLLPWLNVSGNAGFGLDFKHQPQLDQAAHQARVAQAIEAVGLAGHEKLYPAALSGGMAQRVALARALARQPELLFADEPFSALDAITRAEMQTLLVDVVHRWHAAVLLVTHDIDEAILVADRIVLMGGRPGNIVREWRVDIAQPRVGHGSGVVELKMDILAALARLRAPDAGAHSL</sequence>
<name>W0V0S0_9BURK</name>
<dbReference type="InterPro" id="IPR017871">
    <property type="entry name" value="ABC_transporter-like_CS"/>
</dbReference>
<dbReference type="GO" id="GO:0005524">
    <property type="term" value="F:ATP binding"/>
    <property type="evidence" value="ECO:0007669"/>
    <property type="project" value="UniProtKB-KW"/>
</dbReference>
<keyword evidence="3" id="KW-0472">Membrane</keyword>
<evidence type="ECO:0000313" key="7">
    <source>
        <dbReference type="EMBL" id="CDG81441.1"/>
    </source>
</evidence>
<dbReference type="CDD" id="cd03293">
    <property type="entry name" value="ABC_NrtD_SsuB_transporters"/>
    <property type="match status" value="1"/>
</dbReference>
<evidence type="ECO:0000256" key="2">
    <source>
        <dbReference type="ARBA" id="ARBA00022448"/>
    </source>
</evidence>
<dbReference type="PANTHER" id="PTHR42788">
    <property type="entry name" value="TAURINE IMPORT ATP-BINDING PROTEIN-RELATED"/>
    <property type="match status" value="1"/>
</dbReference>
<dbReference type="Pfam" id="PF00005">
    <property type="entry name" value="ABC_tran"/>
    <property type="match status" value="1"/>
</dbReference>
<dbReference type="PROSITE" id="PS50893">
    <property type="entry name" value="ABC_TRANSPORTER_2"/>
    <property type="match status" value="1"/>
</dbReference>
<gene>
    <name evidence="7" type="ORF">GJA_782</name>
</gene>
<dbReference type="EMBL" id="HG322949">
    <property type="protein sequence ID" value="CDG81441.1"/>
    <property type="molecule type" value="Genomic_DNA"/>
</dbReference>
<dbReference type="eggNOG" id="COG1116">
    <property type="taxonomic scope" value="Bacteria"/>
</dbReference>
<dbReference type="STRING" id="1349767.GJA_782"/>
<keyword evidence="3" id="KW-1003">Cell membrane</keyword>
<dbReference type="RefSeq" id="WP_038488949.1">
    <property type="nucleotide sequence ID" value="NZ_BCTH01000053.1"/>
</dbReference>
<dbReference type="InterPro" id="IPR027417">
    <property type="entry name" value="P-loop_NTPase"/>
</dbReference>
<evidence type="ECO:0000256" key="4">
    <source>
        <dbReference type="ARBA" id="ARBA00022741"/>
    </source>
</evidence>
<keyword evidence="2" id="KW-0813">Transport</keyword>
<feature type="domain" description="ABC transporter" evidence="6">
    <location>
        <begin position="15"/>
        <end position="248"/>
    </location>
</feature>
<dbReference type="PROSITE" id="PS00211">
    <property type="entry name" value="ABC_TRANSPORTER_1"/>
    <property type="match status" value="1"/>
</dbReference>
<evidence type="ECO:0000256" key="3">
    <source>
        <dbReference type="ARBA" id="ARBA00022475"/>
    </source>
</evidence>
<dbReference type="AlphaFoldDB" id="W0V0S0"/>
<accession>W0V0S0</accession>
<reference evidence="7 8" key="1">
    <citation type="journal article" date="2015" name="Genome Announc.">
        <title>Genome Sequence of Mushroom Soft-Rot Pathogen Janthinobacterium agaricidamnosum.</title>
        <authorList>
            <person name="Graupner K."/>
            <person name="Lackner G."/>
            <person name="Hertweck C."/>
        </authorList>
    </citation>
    <scope>NUCLEOTIDE SEQUENCE [LARGE SCALE GENOMIC DNA]</scope>
    <source>
        <strain evidence="8">NBRC 102515 / DSM 9628</strain>
    </source>
</reference>
<dbReference type="Proteomes" id="UP000027604">
    <property type="component" value="Chromosome I"/>
</dbReference>